<dbReference type="PRINTS" id="PR00455">
    <property type="entry name" value="HTHTETR"/>
</dbReference>
<dbReference type="InterPro" id="IPR054422">
    <property type="entry name" value="TetR-like_HI_0893_C"/>
</dbReference>
<dbReference type="PANTHER" id="PTHR30055:SF207">
    <property type="entry name" value="HTH-TYPE TRANSCRIPTIONAL REPRESSOR FATR"/>
    <property type="match status" value="1"/>
</dbReference>
<dbReference type="PROSITE" id="PS50977">
    <property type="entry name" value="HTH_TETR_2"/>
    <property type="match status" value="1"/>
</dbReference>
<dbReference type="SUPFAM" id="SSF46689">
    <property type="entry name" value="Homeodomain-like"/>
    <property type="match status" value="1"/>
</dbReference>
<gene>
    <name evidence="4" type="ORF">B0187_02025</name>
</gene>
<proteinExistence type="predicted"/>
<reference evidence="4 5" key="1">
    <citation type="submission" date="2017-02" db="EMBL/GenBank/DDBJ databases">
        <title>Draft genome sequence of Haemophilus paracuniculus CCUG 43573 type strain.</title>
        <authorList>
            <person name="Engstrom-Jakobsson H."/>
            <person name="Salva-Serra F."/>
            <person name="Thorell K."/>
            <person name="Gonzales-Siles L."/>
            <person name="Karlsson R."/>
            <person name="Boulund F."/>
            <person name="Engstrand L."/>
            <person name="Kristiansson E."/>
            <person name="Moore E."/>
        </authorList>
    </citation>
    <scope>NUCLEOTIDE SEQUENCE [LARGE SCALE GENOMIC DNA]</scope>
    <source>
        <strain evidence="4 5">CCUG 43573</strain>
    </source>
</reference>
<evidence type="ECO:0000259" key="3">
    <source>
        <dbReference type="PROSITE" id="PS50977"/>
    </source>
</evidence>
<dbReference type="InterPro" id="IPR001647">
    <property type="entry name" value="HTH_TetR"/>
</dbReference>
<protein>
    <submittedName>
        <fullName evidence="4">AcrR family transcriptional regulator</fullName>
    </submittedName>
</protein>
<feature type="DNA-binding region" description="H-T-H motif" evidence="2">
    <location>
        <begin position="32"/>
        <end position="51"/>
    </location>
</feature>
<dbReference type="InterPro" id="IPR009057">
    <property type="entry name" value="Homeodomain-like_sf"/>
</dbReference>
<name>A0A1T0AUV5_9PAST</name>
<sequence>MNRANEPKNPVALRILTAAEVLMAKDGVQNLSTHKIAKAAGMSVGTIYLHFKDKEDLLDQLVYFLFDRFHQHIVQFDDPALPLFERYRKLWWGYWQFLQENPDMVMSIHQYESLPRFHEMLKCCFNEKNLVFNQLFQQATEQKLIADLPNAVLFSLTIKVALNLAYLQIIEQMHYADAILEETILRTWKAISI</sequence>
<evidence type="ECO:0000256" key="2">
    <source>
        <dbReference type="PROSITE-ProRule" id="PRU00335"/>
    </source>
</evidence>
<evidence type="ECO:0000313" key="5">
    <source>
        <dbReference type="Proteomes" id="UP000190867"/>
    </source>
</evidence>
<keyword evidence="5" id="KW-1185">Reference proteome</keyword>
<organism evidence="4 5">
    <name type="scientific">Haemophilus paracuniculus</name>
    <dbReference type="NCBI Taxonomy" id="734"/>
    <lineage>
        <taxon>Bacteria</taxon>
        <taxon>Pseudomonadati</taxon>
        <taxon>Pseudomonadota</taxon>
        <taxon>Gammaproteobacteria</taxon>
        <taxon>Pasteurellales</taxon>
        <taxon>Pasteurellaceae</taxon>
        <taxon>Haemophilus</taxon>
    </lineage>
</organism>
<dbReference type="Pfam" id="PF00440">
    <property type="entry name" value="TetR_N"/>
    <property type="match status" value="1"/>
</dbReference>
<dbReference type="EMBL" id="MUYA01000003">
    <property type="protein sequence ID" value="OOS00288.1"/>
    <property type="molecule type" value="Genomic_DNA"/>
</dbReference>
<evidence type="ECO:0000256" key="1">
    <source>
        <dbReference type="ARBA" id="ARBA00023125"/>
    </source>
</evidence>
<dbReference type="OrthoDB" id="63332at2"/>
<evidence type="ECO:0000313" key="4">
    <source>
        <dbReference type="EMBL" id="OOS00288.1"/>
    </source>
</evidence>
<dbReference type="Pfam" id="PF22604">
    <property type="entry name" value="TetR_HI_0893_C"/>
    <property type="match status" value="1"/>
</dbReference>
<dbReference type="AlphaFoldDB" id="A0A1T0AUV5"/>
<dbReference type="Proteomes" id="UP000190867">
    <property type="component" value="Unassembled WGS sequence"/>
</dbReference>
<accession>A0A1T0AUV5</accession>
<comment type="caution">
    <text evidence="4">The sequence shown here is derived from an EMBL/GenBank/DDBJ whole genome shotgun (WGS) entry which is preliminary data.</text>
</comment>
<dbReference type="GO" id="GO:0003700">
    <property type="term" value="F:DNA-binding transcription factor activity"/>
    <property type="evidence" value="ECO:0007669"/>
    <property type="project" value="TreeGrafter"/>
</dbReference>
<dbReference type="STRING" id="734.B0187_02025"/>
<dbReference type="InterPro" id="IPR050109">
    <property type="entry name" value="HTH-type_TetR-like_transc_reg"/>
</dbReference>
<dbReference type="PANTHER" id="PTHR30055">
    <property type="entry name" value="HTH-TYPE TRANSCRIPTIONAL REGULATOR RUTR"/>
    <property type="match status" value="1"/>
</dbReference>
<dbReference type="Gene3D" id="1.10.357.10">
    <property type="entry name" value="Tetracycline Repressor, domain 2"/>
    <property type="match status" value="1"/>
</dbReference>
<feature type="domain" description="HTH tetR-type" evidence="3">
    <location>
        <begin position="9"/>
        <end position="69"/>
    </location>
</feature>
<dbReference type="GO" id="GO:0000976">
    <property type="term" value="F:transcription cis-regulatory region binding"/>
    <property type="evidence" value="ECO:0007669"/>
    <property type="project" value="TreeGrafter"/>
</dbReference>
<keyword evidence="1 2" id="KW-0238">DNA-binding</keyword>